<dbReference type="EMBL" id="CP068053">
    <property type="protein sequence ID" value="QQT02019.1"/>
    <property type="molecule type" value="Genomic_DNA"/>
</dbReference>
<sequence length="141" mass="16321">MNIQLVTTQKQLEDAYYVRMKVFVEEQLVPVEEEIDQFEDVSTHFILYDEQQRPAGAGRFRILDKIGKVERICVMPAARSKGAGTIIMNALEEYGTKQDIHTFKLNAQIQAIPFYEKRGYHIVSEEFLDAGIPHKTMIKDR</sequence>
<dbReference type="InterPro" id="IPR039143">
    <property type="entry name" value="GNPNAT1-like"/>
</dbReference>
<evidence type="ECO:0000313" key="3">
    <source>
        <dbReference type="Proteomes" id="UP000595254"/>
    </source>
</evidence>
<evidence type="ECO:0000313" key="2">
    <source>
        <dbReference type="EMBL" id="QQT02019.1"/>
    </source>
</evidence>
<feature type="domain" description="N-acetyltransferase" evidence="1">
    <location>
        <begin position="1"/>
        <end position="141"/>
    </location>
</feature>
<dbReference type="InterPro" id="IPR016181">
    <property type="entry name" value="Acyl_CoA_acyltransferase"/>
</dbReference>
<keyword evidence="3" id="KW-1185">Reference proteome</keyword>
<dbReference type="RefSeq" id="WP_040373530.1">
    <property type="nucleotide sequence ID" value="NZ_CP068053.1"/>
</dbReference>
<reference evidence="2 3" key="1">
    <citation type="submission" date="2021-01" db="EMBL/GenBank/DDBJ databases">
        <title>FDA dAtabase for Regulatory Grade micrObial Sequences (FDA-ARGOS): Supporting development and validation of Infectious Disease Dx tests.</title>
        <authorList>
            <person name="Nelson B."/>
            <person name="Plummer A."/>
            <person name="Tallon L."/>
            <person name="Sadzewicz L."/>
            <person name="Zhao X."/>
            <person name="Boylan J."/>
            <person name="Ott S."/>
            <person name="Bowen H."/>
            <person name="Vavikolanu K."/>
            <person name="Mehta A."/>
            <person name="Aluvathingal J."/>
            <person name="Nadendla S."/>
            <person name="Myers T."/>
            <person name="Yan Y."/>
            <person name="Sichtig H."/>
        </authorList>
    </citation>
    <scope>NUCLEOTIDE SEQUENCE [LARGE SCALE GENOMIC DNA]</scope>
    <source>
        <strain evidence="2 3">FDAARGOS_1161</strain>
    </source>
</reference>
<dbReference type="Proteomes" id="UP000595254">
    <property type="component" value="Chromosome"/>
</dbReference>
<dbReference type="CDD" id="cd04301">
    <property type="entry name" value="NAT_SF"/>
    <property type="match status" value="1"/>
</dbReference>
<dbReference type="SUPFAM" id="SSF55729">
    <property type="entry name" value="Acyl-CoA N-acyltransferases (Nat)"/>
    <property type="match status" value="1"/>
</dbReference>
<protein>
    <submittedName>
        <fullName evidence="2">GNAT family N-acetyltransferase</fullName>
    </submittedName>
</protein>
<dbReference type="PANTHER" id="PTHR13355:SF11">
    <property type="entry name" value="GLUCOSAMINE 6-PHOSPHATE N-ACETYLTRANSFERASE"/>
    <property type="match status" value="1"/>
</dbReference>
<dbReference type="PROSITE" id="PS51186">
    <property type="entry name" value="GNAT"/>
    <property type="match status" value="1"/>
</dbReference>
<accession>A0A974S1Y1</accession>
<evidence type="ECO:0000259" key="1">
    <source>
        <dbReference type="PROSITE" id="PS51186"/>
    </source>
</evidence>
<dbReference type="InterPro" id="IPR000182">
    <property type="entry name" value="GNAT_dom"/>
</dbReference>
<dbReference type="Gene3D" id="3.40.630.30">
    <property type="match status" value="1"/>
</dbReference>
<name>A0A974S1Y1_PERPY</name>
<organism evidence="2 3">
    <name type="scientific">Peribacillus psychrosaccharolyticus</name>
    <name type="common">Bacillus psychrosaccharolyticus</name>
    <dbReference type="NCBI Taxonomy" id="1407"/>
    <lineage>
        <taxon>Bacteria</taxon>
        <taxon>Bacillati</taxon>
        <taxon>Bacillota</taxon>
        <taxon>Bacilli</taxon>
        <taxon>Bacillales</taxon>
        <taxon>Bacillaceae</taxon>
        <taxon>Peribacillus</taxon>
    </lineage>
</organism>
<dbReference type="AlphaFoldDB" id="A0A974S1Y1"/>
<gene>
    <name evidence="2" type="ORF">I6J18_09375</name>
</gene>
<dbReference type="GO" id="GO:0004343">
    <property type="term" value="F:glucosamine 6-phosphate N-acetyltransferase activity"/>
    <property type="evidence" value="ECO:0007669"/>
    <property type="project" value="TreeGrafter"/>
</dbReference>
<proteinExistence type="predicted"/>
<dbReference type="Pfam" id="PF13673">
    <property type="entry name" value="Acetyltransf_10"/>
    <property type="match status" value="1"/>
</dbReference>
<dbReference type="PANTHER" id="PTHR13355">
    <property type="entry name" value="GLUCOSAMINE 6-PHOSPHATE N-ACETYLTRANSFERASE"/>
    <property type="match status" value="1"/>
</dbReference>
<dbReference type="KEGG" id="ppsr:I6J18_09375"/>